<evidence type="ECO:0000313" key="2">
    <source>
        <dbReference type="EMBL" id="SJL15445.1"/>
    </source>
</evidence>
<accession>A0A284S370</accession>
<feature type="compositionally biased region" description="Low complexity" evidence="1">
    <location>
        <begin position="672"/>
        <end position="686"/>
    </location>
</feature>
<sequence length="783" mass="87042">MTTNTLPLTRPMLETLLKYLCDQLSNPGSPYHIPSLLLVIHGGAAMLLHPSYQTIPTSRQSTLDVDYLAKPFSEQVRTTITRAITETSRAFPGLGADWMNADADVALPPGVWEGSTHPGNLTQNTIFERGSVRMVSVSPGWAVGLKLMRYEKYDAGDVVVILLNGLRVKGGGKWTQEIVEAWVRAECATMGYDAWPAWKLAEMRVRIRDAVRLVEEWLREHPGVVTKTIARQTSVMSVQEEAEIREWERRLRREKEKKGKEKEKPRGRYLLGQWVEPDDSDSDSESDSDSDTSTESDESPTPSVSTTSSYYPPDQHQPSCPYSAPPTLTGPYTPYEPPPLTSPYQPPIQHQSSRPYSTPRSPYQPPPQTSSYQPPNQHQSHYPYSTPQSQTSPYQPPPHTSPYQQPNQHQSSRQYSTPQTQTSSYAHSSPYQAPNNSPPAQGYIPPANYSPPSGPPPPPKTPAPNTYLTPPQAPAFSPNFASPIYASPNPGALLSPLNYNMNIPFSTPWIGAGMNANMFYSYHHLAHAHHAGYLNIIPVDSILQVDLDAALPDSFSSDQPQALLLSIPPEILPKAIRFLTTWRLQEPRSALPTTTVLAEALDCTQPGRRIKWISKEYYEELERERGSRITEEANDDEKGTLPDTETLPGQHDHSSQLRRGCHIPRPRLSNSIPTIKPIPTKAIPTARKAISTSTKVPISTNKPKPRPVKPIVDSENIPPSQAPRRRPAAGKSRIPAPAPRVFDGTLAPAFSKTFISIAFFQDKQTRRLRISPFSPRSDMISSD</sequence>
<organism evidence="2 3">
    <name type="scientific">Armillaria ostoyae</name>
    <name type="common">Armillaria root rot fungus</name>
    <dbReference type="NCBI Taxonomy" id="47428"/>
    <lineage>
        <taxon>Eukaryota</taxon>
        <taxon>Fungi</taxon>
        <taxon>Dikarya</taxon>
        <taxon>Basidiomycota</taxon>
        <taxon>Agaricomycotina</taxon>
        <taxon>Agaricomycetes</taxon>
        <taxon>Agaricomycetidae</taxon>
        <taxon>Agaricales</taxon>
        <taxon>Marasmiineae</taxon>
        <taxon>Physalacriaceae</taxon>
        <taxon>Armillaria</taxon>
    </lineage>
</organism>
<feature type="compositionally biased region" description="Acidic residues" evidence="1">
    <location>
        <begin position="276"/>
        <end position="298"/>
    </location>
</feature>
<feature type="compositionally biased region" description="Low complexity" evidence="1">
    <location>
        <begin position="299"/>
        <end position="314"/>
    </location>
</feature>
<feature type="region of interest" description="Disordered" evidence="1">
    <location>
        <begin position="254"/>
        <end position="473"/>
    </location>
</feature>
<feature type="region of interest" description="Disordered" evidence="1">
    <location>
        <begin position="623"/>
        <end position="741"/>
    </location>
</feature>
<feature type="compositionally biased region" description="Pro residues" evidence="1">
    <location>
        <begin position="334"/>
        <end position="346"/>
    </location>
</feature>
<protein>
    <submittedName>
        <fullName evidence="2">Uncharacterized protein</fullName>
    </submittedName>
</protein>
<feature type="compositionally biased region" description="Polar residues" evidence="1">
    <location>
        <begin position="407"/>
        <end position="439"/>
    </location>
</feature>
<dbReference type="AlphaFoldDB" id="A0A284S370"/>
<dbReference type="EMBL" id="FUEG01000028">
    <property type="protein sequence ID" value="SJL15445.1"/>
    <property type="molecule type" value="Genomic_DNA"/>
</dbReference>
<keyword evidence="3" id="KW-1185">Reference proteome</keyword>
<evidence type="ECO:0000256" key="1">
    <source>
        <dbReference type="SAM" id="MobiDB-lite"/>
    </source>
</evidence>
<reference evidence="3" key="1">
    <citation type="journal article" date="2017" name="Nat. Ecol. Evol.">
        <title>Genome expansion and lineage-specific genetic innovations in the forest pathogenic fungi Armillaria.</title>
        <authorList>
            <person name="Sipos G."/>
            <person name="Prasanna A.N."/>
            <person name="Walter M.C."/>
            <person name="O'Connor E."/>
            <person name="Balint B."/>
            <person name="Krizsan K."/>
            <person name="Kiss B."/>
            <person name="Hess J."/>
            <person name="Varga T."/>
            <person name="Slot J."/>
            <person name="Riley R."/>
            <person name="Boka B."/>
            <person name="Rigling D."/>
            <person name="Barry K."/>
            <person name="Lee J."/>
            <person name="Mihaltcheva S."/>
            <person name="LaButti K."/>
            <person name="Lipzen A."/>
            <person name="Waldron R."/>
            <person name="Moloney N.M."/>
            <person name="Sperisen C."/>
            <person name="Kredics L."/>
            <person name="Vagvoelgyi C."/>
            <person name="Patrignani A."/>
            <person name="Fitzpatrick D."/>
            <person name="Nagy I."/>
            <person name="Doyle S."/>
            <person name="Anderson J.B."/>
            <person name="Grigoriev I.V."/>
            <person name="Gueldener U."/>
            <person name="Muensterkoetter M."/>
            <person name="Nagy L.G."/>
        </authorList>
    </citation>
    <scope>NUCLEOTIDE SEQUENCE [LARGE SCALE GENOMIC DNA]</scope>
    <source>
        <strain evidence="3">C18/9</strain>
    </source>
</reference>
<dbReference type="Proteomes" id="UP000219338">
    <property type="component" value="Unassembled WGS sequence"/>
</dbReference>
<feature type="compositionally biased region" description="Low complexity" evidence="1">
    <location>
        <begin position="382"/>
        <end position="393"/>
    </location>
</feature>
<proteinExistence type="predicted"/>
<feature type="compositionally biased region" description="Pro residues" evidence="1">
    <location>
        <begin position="448"/>
        <end position="462"/>
    </location>
</feature>
<dbReference type="OrthoDB" id="3141838at2759"/>
<feature type="compositionally biased region" description="Polar residues" evidence="1">
    <location>
        <begin position="690"/>
        <end position="702"/>
    </location>
</feature>
<gene>
    <name evidence="2" type="ORF">ARMOST_18943</name>
</gene>
<feature type="compositionally biased region" description="Basic and acidic residues" evidence="1">
    <location>
        <begin position="623"/>
        <end position="640"/>
    </location>
</feature>
<name>A0A284S370_ARMOS</name>
<dbReference type="STRING" id="47428.A0A284S370"/>
<feature type="compositionally biased region" description="Low complexity" evidence="1">
    <location>
        <begin position="351"/>
        <end position="361"/>
    </location>
</feature>
<evidence type="ECO:0000313" key="3">
    <source>
        <dbReference type="Proteomes" id="UP000219338"/>
    </source>
</evidence>
<feature type="compositionally biased region" description="Basic and acidic residues" evidence="1">
    <location>
        <begin position="254"/>
        <end position="266"/>
    </location>
</feature>